<dbReference type="EMBL" id="CP008727">
    <property type="protein sequence ID" value="AIO68864.1"/>
    <property type="molecule type" value="Genomic_DNA"/>
</dbReference>
<dbReference type="KEGG" id="bok:DM82_5555"/>
<evidence type="ECO:0000256" key="1">
    <source>
        <dbReference type="SAM" id="MobiDB-lite"/>
    </source>
</evidence>
<dbReference type="Proteomes" id="UP000029424">
    <property type="component" value="Chromosome 2"/>
</dbReference>
<proteinExistence type="predicted"/>
<feature type="compositionally biased region" description="Low complexity" evidence="1">
    <location>
        <begin position="39"/>
        <end position="49"/>
    </location>
</feature>
<organism evidence="2 3">
    <name type="scientific">Burkholderia oklahomensis</name>
    <dbReference type="NCBI Taxonomy" id="342113"/>
    <lineage>
        <taxon>Bacteria</taxon>
        <taxon>Pseudomonadati</taxon>
        <taxon>Pseudomonadota</taxon>
        <taxon>Betaproteobacteria</taxon>
        <taxon>Burkholderiales</taxon>
        <taxon>Burkholderiaceae</taxon>
        <taxon>Burkholderia</taxon>
        <taxon>pseudomallei group</taxon>
    </lineage>
</organism>
<sequence length="257" mass="27813">MKSPPPSASGRRPPPSRDCASKFADRCRRRRCIEHRRPGQAGAGAPPGASRSKRVHSRAGRAIGVTATPPRNGLGPGDIVRIRAIATRRSCVVRYDAPTVFRSPLATSRHSCNGRAARDDFRHAPHALGWSMSKPSTAHSPLIGHARRRASHAAIDVRTQCAAPAILDARRTHVSASLPLNIRRSCTRAPTSAISHARAIPMHRRVNAVSPERQRSSCAPAFRQRQPADSQICSHERQSEEIAPGSGSNRTARACCN</sequence>
<protein>
    <submittedName>
        <fullName evidence="2">30S ribosomal S21 2 domain protein</fullName>
    </submittedName>
</protein>
<accession>A0AAI8BB88</accession>
<feature type="region of interest" description="Disordered" evidence="1">
    <location>
        <begin position="1"/>
        <end position="22"/>
    </location>
</feature>
<reference evidence="2 3" key="1">
    <citation type="submission" date="2014-06" db="EMBL/GenBank/DDBJ databases">
        <authorList>
            <person name="Bishop-Lilly K.A."/>
            <person name="Broomall S.M."/>
            <person name="Chain P.S."/>
            <person name="Chertkov O."/>
            <person name="Coyne S.R."/>
            <person name="Daligault H.E."/>
            <person name="Davenport K.W."/>
            <person name="Erkkila T."/>
            <person name="Frey K.G."/>
            <person name="Gibbons H.S."/>
            <person name="Gu W."/>
            <person name="Jaissle J."/>
            <person name="Johnson S.L."/>
            <person name="Koroleva G.I."/>
            <person name="Ladner J.T."/>
            <person name="Lo C.-C."/>
            <person name="Minogue T.D."/>
            <person name="Munk C."/>
            <person name="Palacios G.F."/>
            <person name="Redden C.L."/>
            <person name="Rosenzweig C.N."/>
            <person name="Scholz M.B."/>
            <person name="Teshima H."/>
            <person name="Xu Y."/>
        </authorList>
    </citation>
    <scope>NUCLEOTIDE SEQUENCE [LARGE SCALE GENOMIC DNA]</scope>
    <source>
        <strain evidence="2 3">EO147</strain>
    </source>
</reference>
<evidence type="ECO:0000313" key="3">
    <source>
        <dbReference type="Proteomes" id="UP000029424"/>
    </source>
</evidence>
<keyword evidence="3" id="KW-1185">Reference proteome</keyword>
<name>A0AAI8BB88_9BURK</name>
<feature type="region of interest" description="Disordered" evidence="1">
    <location>
        <begin position="208"/>
        <end position="257"/>
    </location>
</feature>
<evidence type="ECO:0000313" key="2">
    <source>
        <dbReference type="EMBL" id="AIO68864.1"/>
    </source>
</evidence>
<dbReference type="AlphaFoldDB" id="A0AAI8BB88"/>
<gene>
    <name evidence="2" type="primary">rpsU2</name>
    <name evidence="2" type="ORF">DM82_5555</name>
</gene>
<feature type="region of interest" description="Disordered" evidence="1">
    <location>
        <begin position="34"/>
        <end position="72"/>
    </location>
</feature>